<keyword evidence="1" id="KW-0472">Membrane</keyword>
<name>A0A8J7MTF4_9RHOB</name>
<evidence type="ECO:0000313" key="2">
    <source>
        <dbReference type="EMBL" id="MBL4929302.1"/>
    </source>
</evidence>
<organism evidence="2 3">
    <name type="scientific">Fuscibacter oryzae</name>
    <dbReference type="NCBI Taxonomy" id="2803939"/>
    <lineage>
        <taxon>Bacteria</taxon>
        <taxon>Pseudomonadati</taxon>
        <taxon>Pseudomonadota</taxon>
        <taxon>Alphaproteobacteria</taxon>
        <taxon>Rhodobacterales</taxon>
        <taxon>Paracoccaceae</taxon>
        <taxon>Fuscibacter</taxon>
    </lineage>
</organism>
<keyword evidence="3" id="KW-1185">Reference proteome</keyword>
<reference evidence="2" key="1">
    <citation type="submission" date="2021-01" db="EMBL/GenBank/DDBJ databases">
        <title>Genome seq and assembly of Tabrizicola sp. KVB23.</title>
        <authorList>
            <person name="Chhetri G."/>
        </authorList>
    </citation>
    <scope>NUCLEOTIDE SEQUENCE</scope>
    <source>
        <strain evidence="2">KVB23</strain>
    </source>
</reference>
<proteinExistence type="predicted"/>
<feature type="transmembrane region" description="Helical" evidence="1">
    <location>
        <begin position="64"/>
        <end position="93"/>
    </location>
</feature>
<protein>
    <submittedName>
        <fullName evidence="2">Dihydroorotate dehydrogenase</fullName>
    </submittedName>
</protein>
<evidence type="ECO:0000256" key="1">
    <source>
        <dbReference type="SAM" id="Phobius"/>
    </source>
</evidence>
<dbReference type="AlphaFoldDB" id="A0A8J7MTF4"/>
<sequence>MRNRLEMGAGMMGKDDLDDLFAAARADGPVPSGDLVVRVLADAAALQPGLEAPLSHAVAPRRSLLAAVAAMFGGGPVLAGMGSAAVASLMLGFAQPAPVSALTAMMGGQATTATPALDVATGIDALISEE</sequence>
<comment type="caution">
    <text evidence="2">The sequence shown here is derived from an EMBL/GenBank/DDBJ whole genome shotgun (WGS) entry which is preliminary data.</text>
</comment>
<dbReference type="RefSeq" id="WP_202661838.1">
    <property type="nucleotide sequence ID" value="NZ_JAESVP010000007.1"/>
</dbReference>
<dbReference type="EMBL" id="JAESVP010000007">
    <property type="protein sequence ID" value="MBL4929302.1"/>
    <property type="molecule type" value="Genomic_DNA"/>
</dbReference>
<dbReference type="Proteomes" id="UP000619033">
    <property type="component" value="Unassembled WGS sequence"/>
</dbReference>
<keyword evidence="1" id="KW-0812">Transmembrane</keyword>
<gene>
    <name evidence="2" type="ORF">JI744_14425</name>
</gene>
<accession>A0A8J7MTF4</accession>
<keyword evidence="1" id="KW-1133">Transmembrane helix</keyword>
<evidence type="ECO:0000313" key="3">
    <source>
        <dbReference type="Proteomes" id="UP000619033"/>
    </source>
</evidence>